<feature type="region of interest" description="Disordered" evidence="2">
    <location>
        <begin position="785"/>
        <end position="832"/>
    </location>
</feature>
<evidence type="ECO:0000259" key="4">
    <source>
        <dbReference type="Pfam" id="PF24525"/>
    </source>
</evidence>
<accession>A7T6L6</accession>
<keyword evidence="3" id="KW-0812">Transmembrane</keyword>
<feature type="compositionally biased region" description="Polar residues" evidence="2">
    <location>
        <begin position="594"/>
        <end position="611"/>
    </location>
</feature>
<dbReference type="eggNOG" id="KOG0800">
    <property type="taxonomic scope" value="Eukaryota"/>
</dbReference>
<dbReference type="InParanoid" id="A7T6L6"/>
<name>A7T6L6_NEMVE</name>
<keyword evidence="3" id="KW-1133">Transmembrane helix</keyword>
<dbReference type="Pfam" id="PF24905">
    <property type="entry name" value="TTC3_9th"/>
    <property type="match status" value="1"/>
</dbReference>
<feature type="region of interest" description="Disordered" evidence="2">
    <location>
        <begin position="588"/>
        <end position="649"/>
    </location>
</feature>
<evidence type="ECO:0000256" key="3">
    <source>
        <dbReference type="SAM" id="Phobius"/>
    </source>
</evidence>
<dbReference type="HOGENOM" id="CLU_329731_0_0_1"/>
<feature type="transmembrane region" description="Helical" evidence="3">
    <location>
        <begin position="370"/>
        <end position="394"/>
    </location>
</feature>
<feature type="domain" description="TTC3/DZIP3/RBM44-like helical" evidence="5">
    <location>
        <begin position="728"/>
        <end position="784"/>
    </location>
</feature>
<gene>
    <name evidence="6" type="ORF">NEMVEDRAFT_v1g223057</name>
</gene>
<feature type="region of interest" description="Disordered" evidence="2">
    <location>
        <begin position="188"/>
        <end position="249"/>
    </location>
</feature>
<evidence type="ECO:0008006" key="8">
    <source>
        <dbReference type="Google" id="ProtNLM"/>
    </source>
</evidence>
<dbReference type="AlphaFoldDB" id="A7T6L6"/>
<dbReference type="PANTHER" id="PTHR17550:SF4">
    <property type="entry name" value="E3 UBIQUITIN-PROTEIN LIGASE TTC3"/>
    <property type="match status" value="1"/>
</dbReference>
<dbReference type="InterPro" id="IPR056870">
    <property type="entry name" value="TTC3/DZIP3/RBM44-like_helical"/>
</dbReference>
<evidence type="ECO:0000259" key="5">
    <source>
        <dbReference type="Pfam" id="PF24905"/>
    </source>
</evidence>
<evidence type="ECO:0000313" key="6">
    <source>
        <dbReference type="EMBL" id="EDO28390.1"/>
    </source>
</evidence>
<dbReference type="EMBL" id="DS471622">
    <property type="protein sequence ID" value="EDO28390.1"/>
    <property type="molecule type" value="Genomic_DNA"/>
</dbReference>
<keyword evidence="1" id="KW-0175">Coiled coil</keyword>
<organism evidence="6 7">
    <name type="scientific">Nematostella vectensis</name>
    <name type="common">Starlet sea anemone</name>
    <dbReference type="NCBI Taxonomy" id="45351"/>
    <lineage>
        <taxon>Eukaryota</taxon>
        <taxon>Metazoa</taxon>
        <taxon>Cnidaria</taxon>
        <taxon>Anthozoa</taxon>
        <taxon>Hexacorallia</taxon>
        <taxon>Actiniaria</taxon>
        <taxon>Edwardsiidae</taxon>
        <taxon>Nematostella</taxon>
    </lineage>
</organism>
<evidence type="ECO:0000313" key="7">
    <source>
        <dbReference type="Proteomes" id="UP000001593"/>
    </source>
</evidence>
<feature type="transmembrane region" description="Helical" evidence="3">
    <location>
        <begin position="414"/>
        <end position="437"/>
    </location>
</feature>
<sequence length="871" mass="93995">NTQSLDEFLKHLGSDGNMPSPTDTSVNDVNKPETLFGGRLFPTPPPDWYQQELDSSFAIPPELQSEHQAIEAEFKAMNNPFPLNIATNAGYVADPIKADTETALDYILSLSLTNLDDGTTTLQPPCLPTDVTSAENINMNIKIPSLHDDNIVEWLVPNMADKISKTEDNNIVSNCVDTGTETVSNCTTDASFSPGKSAKDSSSDSLLSPPRLSRSGSNGSEVTISVKTKGIQTQPQVKTKGIGTDPLTEPYKSEYTKAVQERDEANRKAQELQDKLAGIQGKHNLEVEKLKEKLSEMQQEKEKLAKEISSSKQDCKQELHKLRGEFEDKKRQSETLQDLFKTESERFKATIKGLQDELTAAKADLSAENAFWVIALHSAFWVIAGFGLSLIKTVGGKDVADPKAADKLTEVERLYIGLGVGLAILLLIVIISVIVAFCCNKNKKADSGNSYNAGNGRRDSARQNKAFSADNEPAVTVHGVKLLELRRDVGLRFLERAYQESHITLTNLTAYSTMCPGTSKLEEMLNTWRVYVNDTRQKIVQCKTIFDKQIQEVQSGRALSTLTPLPIPGPAPYPAPTMLNLPGQQGIPPQVPQTSNRLPPTATTTALSVTQPPKVAQAAGTAVPASKPATNNMQAAKPSPANHVAPPKASSTNHVAAAKQGVFPAAKQPMQFAAPVAKPPPPQATAPQAKAPIPAKPPTADDPYVAGGVTAAEAVGGASETKTRPSNSFEKIMLRLSTMYPHFSRSELTGFIKEVRQNKHGTLTGLSLEEIVASVAGLVDAKHKSGALRPPGAPVAQAGPHRITAPPRQLNQSANSSQPPAPVPAHPPPAASLEFDEEDPCVICHEEMRHNVVRLECGHRYHDAVTQHVTL</sequence>
<evidence type="ECO:0000256" key="2">
    <source>
        <dbReference type="SAM" id="MobiDB-lite"/>
    </source>
</evidence>
<feature type="domain" description="TTC3/DZIP3-like helical" evidence="4">
    <location>
        <begin position="480"/>
        <end position="568"/>
    </location>
</feature>
<reference evidence="6 7" key="1">
    <citation type="journal article" date="2007" name="Science">
        <title>Sea anemone genome reveals ancestral eumetazoan gene repertoire and genomic organization.</title>
        <authorList>
            <person name="Putnam N.H."/>
            <person name="Srivastava M."/>
            <person name="Hellsten U."/>
            <person name="Dirks B."/>
            <person name="Chapman J."/>
            <person name="Salamov A."/>
            <person name="Terry A."/>
            <person name="Shapiro H."/>
            <person name="Lindquist E."/>
            <person name="Kapitonov V.V."/>
            <person name="Jurka J."/>
            <person name="Genikhovich G."/>
            <person name="Grigoriev I.V."/>
            <person name="Lucas S.M."/>
            <person name="Steele R.E."/>
            <person name="Finnerty J.R."/>
            <person name="Technau U."/>
            <person name="Martindale M.Q."/>
            <person name="Rokhsar D.S."/>
        </authorList>
    </citation>
    <scope>NUCLEOTIDE SEQUENCE [LARGE SCALE GENOMIC DNA]</scope>
    <source>
        <strain evidence="7">CH2 X CH6</strain>
    </source>
</reference>
<dbReference type="InterPro" id="IPR056872">
    <property type="entry name" value="TTC3/DZIP3-like_helical"/>
</dbReference>
<dbReference type="SUPFAM" id="SSF58100">
    <property type="entry name" value="Bacterial hemolysins"/>
    <property type="match status" value="1"/>
</dbReference>
<evidence type="ECO:0000256" key="1">
    <source>
        <dbReference type="SAM" id="Coils"/>
    </source>
</evidence>
<dbReference type="Proteomes" id="UP000001593">
    <property type="component" value="Unassembled WGS sequence"/>
</dbReference>
<feature type="compositionally biased region" description="Pro residues" evidence="2">
    <location>
        <begin position="819"/>
        <end position="830"/>
    </location>
</feature>
<proteinExistence type="predicted"/>
<feature type="compositionally biased region" description="Polar residues" evidence="2">
    <location>
        <begin position="809"/>
        <end position="818"/>
    </location>
</feature>
<feature type="non-terminal residue" evidence="6">
    <location>
        <position position="871"/>
    </location>
</feature>
<feature type="coiled-coil region" evidence="1">
    <location>
        <begin position="255"/>
        <end position="364"/>
    </location>
</feature>
<feature type="compositionally biased region" description="Polar residues" evidence="2">
    <location>
        <begin position="221"/>
        <end position="237"/>
    </location>
</feature>
<protein>
    <recommendedName>
        <fullName evidence="8">RING-type E3 ubiquitin transferase</fullName>
    </recommendedName>
</protein>
<feature type="compositionally biased region" description="Low complexity" evidence="2">
    <location>
        <begin position="203"/>
        <end position="220"/>
    </location>
</feature>
<dbReference type="PANTHER" id="PTHR17550">
    <property type="entry name" value="E3 UBIQUITIN-PROTEIN LIGASE TTC3"/>
    <property type="match status" value="1"/>
</dbReference>
<keyword evidence="7" id="KW-1185">Reference proteome</keyword>
<dbReference type="Pfam" id="PF24525">
    <property type="entry name" value="TTC3"/>
    <property type="match status" value="1"/>
</dbReference>
<keyword evidence="3" id="KW-0472">Membrane</keyword>